<dbReference type="RefSeq" id="WP_256029113.1">
    <property type="nucleotide sequence ID" value="NZ_JAHLKM010000005.1"/>
</dbReference>
<dbReference type="InterPro" id="IPR002716">
    <property type="entry name" value="PIN_dom"/>
</dbReference>
<comment type="caution">
    <text evidence="2">The sequence shown here is derived from an EMBL/GenBank/DDBJ whole genome shotgun (WGS) entry which is preliminary data.</text>
</comment>
<dbReference type="SUPFAM" id="SSF88723">
    <property type="entry name" value="PIN domain-like"/>
    <property type="match status" value="1"/>
</dbReference>
<feature type="domain" description="PIN" evidence="1">
    <location>
        <begin position="8"/>
        <end position="134"/>
    </location>
</feature>
<dbReference type="GO" id="GO:0016075">
    <property type="term" value="P:rRNA catabolic process"/>
    <property type="evidence" value="ECO:0007669"/>
    <property type="project" value="TreeGrafter"/>
</dbReference>
<reference evidence="2" key="1">
    <citation type="journal article" date="2023" name="Front. Microbiol.">
        <title>Genomic-based phylogenetic and metabolic analyses of the genus Natronomonas, and description of Natronomonas aquatica sp. nov.</title>
        <authorList>
            <person name="Garcia-Roldan A."/>
            <person name="Duran-Viseras A."/>
            <person name="de la Haba R.R."/>
            <person name="Corral P."/>
            <person name="Sanchez-Porro C."/>
            <person name="Ventosa A."/>
        </authorList>
    </citation>
    <scope>NUCLEOTIDE SEQUENCE</scope>
    <source>
        <strain evidence="2">F2-12</strain>
    </source>
</reference>
<dbReference type="Gene3D" id="3.40.50.1010">
    <property type="entry name" value="5'-nuclease"/>
    <property type="match status" value="1"/>
</dbReference>
<dbReference type="EMBL" id="JAHLKM010000005">
    <property type="protein sequence ID" value="MCQ4333095.1"/>
    <property type="molecule type" value="Genomic_DNA"/>
</dbReference>
<proteinExistence type="predicted"/>
<accession>A0A9R1CSH6</accession>
<dbReference type="InterPro" id="IPR039018">
    <property type="entry name" value="VapC20-like"/>
</dbReference>
<keyword evidence="3" id="KW-1185">Reference proteome</keyword>
<dbReference type="AlphaFoldDB" id="A0A9R1CSH6"/>
<dbReference type="Pfam" id="PF01850">
    <property type="entry name" value="PIN"/>
    <property type="match status" value="1"/>
</dbReference>
<gene>
    <name evidence="2" type="ORF">KM295_06205</name>
</gene>
<protein>
    <submittedName>
        <fullName evidence="2">PIN domain-containing protein</fullName>
    </submittedName>
</protein>
<dbReference type="GO" id="GO:0004521">
    <property type="term" value="F:RNA endonuclease activity"/>
    <property type="evidence" value="ECO:0007669"/>
    <property type="project" value="InterPro"/>
</dbReference>
<organism evidence="2 3">
    <name type="scientific">Natronomonas aquatica</name>
    <dbReference type="NCBI Taxonomy" id="2841590"/>
    <lineage>
        <taxon>Archaea</taxon>
        <taxon>Methanobacteriati</taxon>
        <taxon>Methanobacteriota</taxon>
        <taxon>Stenosarchaea group</taxon>
        <taxon>Halobacteria</taxon>
        <taxon>Halobacteriales</taxon>
        <taxon>Natronomonadaceae</taxon>
        <taxon>Natronomonas</taxon>
    </lineage>
</organism>
<dbReference type="PANTHER" id="PTHR42188">
    <property type="entry name" value="23S RRNA-SPECIFIC ENDONUCLEASE VAPC20"/>
    <property type="match status" value="1"/>
</dbReference>
<evidence type="ECO:0000313" key="3">
    <source>
        <dbReference type="Proteomes" id="UP001139494"/>
    </source>
</evidence>
<evidence type="ECO:0000313" key="2">
    <source>
        <dbReference type="EMBL" id="MCQ4333095.1"/>
    </source>
</evidence>
<dbReference type="PANTHER" id="PTHR42188:SF1">
    <property type="entry name" value="23S RRNA-SPECIFIC ENDONUCLEASE VAPC20"/>
    <property type="match status" value="1"/>
</dbReference>
<evidence type="ECO:0000259" key="1">
    <source>
        <dbReference type="Pfam" id="PF01850"/>
    </source>
</evidence>
<dbReference type="Proteomes" id="UP001139494">
    <property type="component" value="Unassembled WGS sequence"/>
</dbReference>
<name>A0A9R1CSH6_9EURY</name>
<dbReference type="InterPro" id="IPR029060">
    <property type="entry name" value="PIN-like_dom_sf"/>
</dbReference>
<sequence length="151" mass="16836">MTHPQPLFVDTNAFVALFDTDDEHHTAANAVLDGIRDGDLAYGPIFTSRYVLSETATVLLYGVGHREAVDALTTIRASSTFNILDVTKPIFDRTAEQFAQYDDQQISFIDHLNSVFGEQFDIDHIFAFEEDFRTLGMTRVPVDTGDVPTTS</sequence>